<dbReference type="GO" id="GO:0032259">
    <property type="term" value="P:methylation"/>
    <property type="evidence" value="ECO:0007669"/>
    <property type="project" value="UniProtKB-KW"/>
</dbReference>
<comment type="similarity">
    <text evidence="4">Belongs to the class I-like SAM-binding methyltransferase superfamily. MenG/UbiE family.</text>
</comment>
<dbReference type="PANTHER" id="PTHR43591:SF24">
    <property type="entry name" value="2-METHOXY-6-POLYPRENYL-1,4-BENZOQUINOL METHYLASE, MITOCHONDRIAL"/>
    <property type="match status" value="1"/>
</dbReference>
<accession>A0A4Q9KES3</accession>
<feature type="binding site" evidence="4">
    <location>
        <position position="104"/>
    </location>
    <ligand>
        <name>S-adenosyl-L-methionine</name>
        <dbReference type="ChEBI" id="CHEBI:59789"/>
    </ligand>
</feature>
<gene>
    <name evidence="4" type="primary">menG</name>
    <name evidence="5" type="ORF">ET989_09960</name>
</gene>
<dbReference type="Pfam" id="PF01209">
    <property type="entry name" value="Ubie_methyltran"/>
    <property type="match status" value="1"/>
</dbReference>
<evidence type="ECO:0000313" key="6">
    <source>
        <dbReference type="Proteomes" id="UP000292373"/>
    </source>
</evidence>
<keyword evidence="3 4" id="KW-0949">S-adenosyl-L-methionine</keyword>
<dbReference type="PANTHER" id="PTHR43591">
    <property type="entry name" value="METHYLTRANSFERASE"/>
    <property type="match status" value="1"/>
</dbReference>
<keyword evidence="4" id="KW-0474">Menaquinone biosynthesis</keyword>
<sequence>MFDGVAGRYDLMNDAMTGGLVRAWRAETLRAVDPRPGQRILDLAAGTGTSSRTFADAGALVVPADLSLGMVTEGKKRQPDLGFVNADALELPFADATFDAVTISYGLRNIEDTLAALVEMHRVTAPGGTLVVAEFSTPTWGPFRTLYREYIPRVLPALARVLSTNNPAYSYLAESINAWPDQETLAGLIREAGWRDVEWKNLSGGIVALHRAVA</sequence>
<dbReference type="NCBIfam" id="TIGR01934">
    <property type="entry name" value="MenG_MenH_UbiE"/>
    <property type="match status" value="1"/>
</dbReference>
<dbReference type="NCBIfam" id="NF001241">
    <property type="entry name" value="PRK00216.1-2"/>
    <property type="match status" value="1"/>
</dbReference>
<proteinExistence type="inferred from homology"/>
<dbReference type="Proteomes" id="UP000292373">
    <property type="component" value="Unassembled WGS sequence"/>
</dbReference>
<keyword evidence="1 4" id="KW-0489">Methyltransferase</keyword>
<keyword evidence="2 4" id="KW-0808">Transferase</keyword>
<comment type="caution">
    <text evidence="5">The sequence shown here is derived from an EMBL/GenBank/DDBJ whole genome shotgun (WGS) entry which is preliminary data.</text>
</comment>
<dbReference type="OrthoDB" id="9808140at2"/>
<name>A0A4Q9KES3_9ACTN</name>
<keyword evidence="6" id="KW-1185">Reference proteome</keyword>
<protein>
    <recommendedName>
        <fullName evidence="4">Demethylmenaquinone methyltransferase</fullName>
        <ecNumber evidence="4">2.1.1.163</ecNumber>
    </recommendedName>
</protein>
<dbReference type="GO" id="GO:0009234">
    <property type="term" value="P:menaquinone biosynthetic process"/>
    <property type="evidence" value="ECO:0007669"/>
    <property type="project" value="UniProtKB-UniRule"/>
</dbReference>
<feature type="binding site" evidence="4">
    <location>
        <position position="65"/>
    </location>
    <ligand>
        <name>S-adenosyl-L-methionine</name>
        <dbReference type="ChEBI" id="CHEBI:59789"/>
    </ligand>
</feature>
<dbReference type="EMBL" id="SDMQ01000009">
    <property type="protein sequence ID" value="TBT84056.1"/>
    <property type="molecule type" value="Genomic_DNA"/>
</dbReference>
<dbReference type="UniPathway" id="UPA00079">
    <property type="reaction ID" value="UER00169"/>
</dbReference>
<comment type="pathway">
    <text evidence="4">Quinol/quinone metabolism; menaquinone biosynthesis; menaquinol from 1,4-dihydroxy-2-naphthoate: step 2/2.</text>
</comment>
<reference evidence="5 6" key="1">
    <citation type="submission" date="2019-01" db="EMBL/GenBank/DDBJ databases">
        <title>Lactibacter flavus gen. nov., sp. nov., a novel bacterium of the family Propionibacteriaceae isolated from raw milk and dairy products.</title>
        <authorList>
            <person name="Huptas C."/>
            <person name="Wenning M."/>
            <person name="Breitenwieser F."/>
            <person name="Doll E."/>
            <person name="Von Neubeck M."/>
            <person name="Busse H.-J."/>
            <person name="Scherer S."/>
        </authorList>
    </citation>
    <scope>NUCLEOTIDE SEQUENCE [LARGE SCALE GENOMIC DNA]</scope>
    <source>
        <strain evidence="5 6">KCTC 33808</strain>
    </source>
</reference>
<feature type="binding site" evidence="4">
    <location>
        <position position="47"/>
    </location>
    <ligand>
        <name>S-adenosyl-L-methionine</name>
        <dbReference type="ChEBI" id="CHEBI:59789"/>
    </ligand>
</feature>
<dbReference type="GO" id="GO:0043770">
    <property type="term" value="F:demethylmenaquinone methyltransferase activity"/>
    <property type="evidence" value="ECO:0007669"/>
    <property type="project" value="UniProtKB-UniRule"/>
</dbReference>
<evidence type="ECO:0000256" key="2">
    <source>
        <dbReference type="ARBA" id="ARBA00022679"/>
    </source>
</evidence>
<feature type="binding site" evidence="4">
    <location>
        <begin position="87"/>
        <end position="88"/>
    </location>
    <ligand>
        <name>S-adenosyl-L-methionine</name>
        <dbReference type="ChEBI" id="CHEBI:59789"/>
    </ligand>
</feature>
<dbReference type="AlphaFoldDB" id="A0A4Q9KES3"/>
<comment type="catalytic activity">
    <reaction evidence="4">
        <text>a 2-demethylmenaquinol + S-adenosyl-L-methionine = a menaquinol + S-adenosyl-L-homocysteine + H(+)</text>
        <dbReference type="Rhea" id="RHEA:42640"/>
        <dbReference type="Rhea" id="RHEA-COMP:9539"/>
        <dbReference type="Rhea" id="RHEA-COMP:9563"/>
        <dbReference type="ChEBI" id="CHEBI:15378"/>
        <dbReference type="ChEBI" id="CHEBI:18151"/>
        <dbReference type="ChEBI" id="CHEBI:55437"/>
        <dbReference type="ChEBI" id="CHEBI:57856"/>
        <dbReference type="ChEBI" id="CHEBI:59789"/>
        <dbReference type="EC" id="2.1.1.163"/>
    </reaction>
</comment>
<evidence type="ECO:0000256" key="1">
    <source>
        <dbReference type="ARBA" id="ARBA00022603"/>
    </source>
</evidence>
<dbReference type="EC" id="2.1.1.163" evidence="4"/>
<evidence type="ECO:0000256" key="3">
    <source>
        <dbReference type="ARBA" id="ARBA00022691"/>
    </source>
</evidence>
<comment type="function">
    <text evidence="4">Methyltransferase required for the conversion of demethylmenaquinol (DMKH2) to menaquinol (MKH2).</text>
</comment>
<evidence type="ECO:0000256" key="4">
    <source>
        <dbReference type="HAMAP-Rule" id="MF_01813"/>
    </source>
</evidence>
<dbReference type="InterPro" id="IPR029063">
    <property type="entry name" value="SAM-dependent_MTases_sf"/>
</dbReference>
<evidence type="ECO:0000313" key="5">
    <source>
        <dbReference type="EMBL" id="TBT84056.1"/>
    </source>
</evidence>
<dbReference type="PROSITE" id="PS51608">
    <property type="entry name" value="SAM_MT_UBIE"/>
    <property type="match status" value="1"/>
</dbReference>
<dbReference type="SUPFAM" id="SSF53335">
    <property type="entry name" value="S-adenosyl-L-methionine-dependent methyltransferases"/>
    <property type="match status" value="1"/>
</dbReference>
<organism evidence="5 6">
    <name type="scientific">Propioniciclava sinopodophylli</name>
    <dbReference type="NCBI Taxonomy" id="1837344"/>
    <lineage>
        <taxon>Bacteria</taxon>
        <taxon>Bacillati</taxon>
        <taxon>Actinomycetota</taxon>
        <taxon>Actinomycetes</taxon>
        <taxon>Propionibacteriales</taxon>
        <taxon>Propionibacteriaceae</taxon>
        <taxon>Propioniciclava</taxon>
    </lineage>
</organism>
<dbReference type="CDD" id="cd02440">
    <property type="entry name" value="AdoMet_MTases"/>
    <property type="match status" value="1"/>
</dbReference>
<dbReference type="HAMAP" id="MF_01813">
    <property type="entry name" value="MenG_UbiE_methyltr"/>
    <property type="match status" value="1"/>
</dbReference>
<dbReference type="InterPro" id="IPR004033">
    <property type="entry name" value="UbiE/COQ5_MeTrFase"/>
</dbReference>
<dbReference type="Gene3D" id="3.40.50.150">
    <property type="entry name" value="Vaccinia Virus protein VP39"/>
    <property type="match status" value="1"/>
</dbReference>